<name>A0ABX1XP95_9BACL</name>
<protein>
    <recommendedName>
        <fullName evidence="3">Outer membrane protein assembly factor BamE</fullName>
    </recommendedName>
</protein>
<keyword evidence="2" id="KW-1185">Reference proteome</keyword>
<evidence type="ECO:0008006" key="3">
    <source>
        <dbReference type="Google" id="ProtNLM"/>
    </source>
</evidence>
<reference evidence="1 2" key="1">
    <citation type="submission" date="2019-10" db="EMBL/GenBank/DDBJ databases">
        <title>Description of Paenibacillus terrestris sp. nov.</title>
        <authorList>
            <person name="Carlier A."/>
            <person name="Qi S."/>
        </authorList>
    </citation>
    <scope>NUCLEOTIDE SEQUENCE [LARGE SCALE GENOMIC DNA]</scope>
    <source>
        <strain evidence="1 2">LMG 31458</strain>
    </source>
</reference>
<dbReference type="RefSeq" id="WP_171640720.1">
    <property type="nucleotide sequence ID" value="NZ_WHOA01000015.1"/>
</dbReference>
<sequence length="107" mass="12464">MKKIFLSLLVLLFLCACDQQFNKDGWLKEPEKRNDMVYNLINKYELVGMTEEEIIRLLGKPEQKIDKPNIQYVYYLGTAGLMGVSVSLLRLQFDQNGKLDSHEIDYS</sequence>
<dbReference type="EMBL" id="WHOA01000015">
    <property type="protein sequence ID" value="NOU70338.1"/>
    <property type="molecule type" value="Genomic_DNA"/>
</dbReference>
<proteinExistence type="predicted"/>
<accession>A0ABX1XP95</accession>
<evidence type="ECO:0000313" key="2">
    <source>
        <dbReference type="Proteomes" id="UP000616779"/>
    </source>
</evidence>
<dbReference type="PROSITE" id="PS51257">
    <property type="entry name" value="PROKAR_LIPOPROTEIN"/>
    <property type="match status" value="1"/>
</dbReference>
<gene>
    <name evidence="1" type="ORF">GC098_02620</name>
</gene>
<organism evidence="1 2">
    <name type="scientific">Paenibacillus phytorum</name>
    <dbReference type="NCBI Taxonomy" id="2654977"/>
    <lineage>
        <taxon>Bacteria</taxon>
        <taxon>Bacillati</taxon>
        <taxon>Bacillota</taxon>
        <taxon>Bacilli</taxon>
        <taxon>Bacillales</taxon>
        <taxon>Paenibacillaceae</taxon>
        <taxon>Paenibacillus</taxon>
    </lineage>
</organism>
<comment type="caution">
    <text evidence="1">The sequence shown here is derived from an EMBL/GenBank/DDBJ whole genome shotgun (WGS) entry which is preliminary data.</text>
</comment>
<dbReference type="Proteomes" id="UP000616779">
    <property type="component" value="Unassembled WGS sequence"/>
</dbReference>
<evidence type="ECO:0000313" key="1">
    <source>
        <dbReference type="EMBL" id="NOU70338.1"/>
    </source>
</evidence>